<reference evidence="4 5" key="1">
    <citation type="submission" date="2017-04" db="EMBL/GenBank/DDBJ databases">
        <title>Monoglobus pectinilyticus 14 draft genome.</title>
        <authorList>
            <person name="Kim C."/>
            <person name="Rosendale D.I."/>
            <person name="Kelly W.J."/>
            <person name="Tannock G.W."/>
            <person name="Patchett M.L."/>
            <person name="Jordens J.Z."/>
        </authorList>
    </citation>
    <scope>NUCLEOTIDE SEQUENCE [LARGE SCALE GENOMIC DNA]</scope>
    <source>
        <strain evidence="4 5">14</strain>
    </source>
</reference>
<organism evidence="4 5">
    <name type="scientific">Monoglobus pectinilyticus</name>
    <dbReference type="NCBI Taxonomy" id="1981510"/>
    <lineage>
        <taxon>Bacteria</taxon>
        <taxon>Bacillati</taxon>
        <taxon>Bacillota</taxon>
        <taxon>Clostridia</taxon>
        <taxon>Monoglobales</taxon>
        <taxon>Monoglobaceae</taxon>
        <taxon>Monoglobus</taxon>
    </lineage>
</organism>
<feature type="transmembrane region" description="Helical" evidence="2">
    <location>
        <begin position="86"/>
        <end position="103"/>
    </location>
</feature>
<dbReference type="InterPro" id="IPR001932">
    <property type="entry name" value="PPM-type_phosphatase-like_dom"/>
</dbReference>
<keyword evidence="2" id="KW-1133">Transmembrane helix</keyword>
<evidence type="ECO:0000256" key="1">
    <source>
        <dbReference type="ARBA" id="ARBA00022801"/>
    </source>
</evidence>
<evidence type="ECO:0000313" key="4">
    <source>
        <dbReference type="EMBL" id="AUO19774.1"/>
    </source>
</evidence>
<dbReference type="EC" id="3.1.3.16" evidence="4"/>
<feature type="transmembrane region" description="Helical" evidence="2">
    <location>
        <begin position="34"/>
        <end position="55"/>
    </location>
</feature>
<dbReference type="SUPFAM" id="SSF81606">
    <property type="entry name" value="PP2C-like"/>
    <property type="match status" value="1"/>
</dbReference>
<dbReference type="Pfam" id="PF07228">
    <property type="entry name" value="SpoIIE"/>
    <property type="match status" value="1"/>
</dbReference>
<evidence type="ECO:0000313" key="5">
    <source>
        <dbReference type="Proteomes" id="UP000235589"/>
    </source>
</evidence>
<feature type="transmembrane region" description="Helical" evidence="2">
    <location>
        <begin position="62"/>
        <end position="80"/>
    </location>
</feature>
<dbReference type="EMBL" id="CP020991">
    <property type="protein sequence ID" value="AUO19774.1"/>
    <property type="molecule type" value="Genomic_DNA"/>
</dbReference>
<accession>A0A2K9P3F8</accession>
<dbReference type="Proteomes" id="UP000235589">
    <property type="component" value="Chromosome"/>
</dbReference>
<feature type="transmembrane region" description="Helical" evidence="2">
    <location>
        <begin position="110"/>
        <end position="132"/>
    </location>
</feature>
<dbReference type="SMART" id="SM00331">
    <property type="entry name" value="PP2C_SIG"/>
    <property type="match status" value="1"/>
</dbReference>
<name>A0A2K9P3F8_9FIRM</name>
<evidence type="ECO:0000259" key="3">
    <source>
        <dbReference type="SMART" id="SM00331"/>
    </source>
</evidence>
<dbReference type="PANTHER" id="PTHR43156:SF2">
    <property type="entry name" value="STAGE II SPORULATION PROTEIN E"/>
    <property type="match status" value="1"/>
</dbReference>
<keyword evidence="1 4" id="KW-0378">Hydrolase</keyword>
<feature type="transmembrane region" description="Helical" evidence="2">
    <location>
        <begin position="267"/>
        <end position="285"/>
    </location>
</feature>
<sequence length="802" mass="88399">MRNTELVSVETSLQVQQKKRKGIDLKFWDIPVRLLGLLFAGAMPISGMAPFGLSFLTLDRKFSLKSVINLIFVSVGYLLLFDFELALRYISACVIFETVLFVIERNEKPSLYFVAIVSAAALFLCEFGVLMWTGFTVAGLILIICDTMLMAVGVMVFDRSRDVLLENKFLSRSLLTDEKISLCIMAGVILLSTKSITVLDTFNISNFLACVLIGVVSLSRHGLTHGAVAGICSGIILGIGGLFPEFVAVLTICGLLCGVSAQFGRKVVCLCLGVCGLGIMLYMGIPGGQTHIPNIYELVLAAAVVYFLPRKAVIIGEKVTDFNVDNSDDTERFRMYVTEKLMCISDSFYDISKTFDSMSDKQTGMDMSDISLLFDTAADRVCKNCERANFCWKKDFNATYAAMFKFLEIMERKGSLQLSDVPKCFSDKCVHLLPLITEINRLFEIYKINRTWKNKLQENRELTSEQFKGISEIIKNAASEICGEKSFDIRSADEIKEVLNDMGISAQRVNVVCDKNGKYMVEISVLDCDDFSVCQKRIKPVIKKVLGINVAVPYNECDTSDSGKCCIRFCQVEGFDPSIGVASLSSNGESGDKHYTNYLSGGKLAVTISDGMGTGHKAAIQSDAIVKLLGSFLEAGFDKTIAVKLVNSVMVMKSARDAFATVDMCVIDLYTGEIEFIKNGAEASYIKHTEYTETVRAASLPIGIVSIGDIETFARTLENGSMVVMTSDGVISAAEDNWIRELVEVIDMEIPPKELAQIILDEAVKRNAENGIENDDMTVICVKLSDRRVRAEQKHVPKAAVM</sequence>
<dbReference type="InterPro" id="IPR036457">
    <property type="entry name" value="PPM-type-like_dom_sf"/>
</dbReference>
<protein>
    <submittedName>
        <fullName evidence="4">Stage II sporulation protein E</fullName>
        <ecNumber evidence="4">3.1.3.16</ecNumber>
    </submittedName>
</protein>
<keyword evidence="2" id="KW-0812">Transmembrane</keyword>
<feature type="transmembrane region" description="Helical" evidence="2">
    <location>
        <begin position="138"/>
        <end position="158"/>
    </location>
</feature>
<dbReference type="RefSeq" id="WP_102365950.1">
    <property type="nucleotide sequence ID" value="NZ_CP020991.1"/>
</dbReference>
<feature type="transmembrane region" description="Helical" evidence="2">
    <location>
        <begin position="227"/>
        <end position="255"/>
    </location>
</feature>
<dbReference type="InterPro" id="IPR045768">
    <property type="entry name" value="SpoIIE_N"/>
</dbReference>
<dbReference type="GO" id="GO:0004722">
    <property type="term" value="F:protein serine/threonine phosphatase activity"/>
    <property type="evidence" value="ECO:0007669"/>
    <property type="project" value="UniProtKB-EC"/>
</dbReference>
<dbReference type="OrthoDB" id="9763774at2"/>
<dbReference type="AlphaFoldDB" id="A0A2K9P3F8"/>
<gene>
    <name evidence="4" type="ORF">B9O19_01618</name>
</gene>
<dbReference type="GeneID" id="98063008"/>
<evidence type="ECO:0000256" key="2">
    <source>
        <dbReference type="SAM" id="Phobius"/>
    </source>
</evidence>
<dbReference type="Gene3D" id="3.60.40.10">
    <property type="entry name" value="PPM-type phosphatase domain"/>
    <property type="match status" value="1"/>
</dbReference>
<keyword evidence="5" id="KW-1185">Reference proteome</keyword>
<proteinExistence type="predicted"/>
<keyword evidence="2" id="KW-0472">Membrane</keyword>
<dbReference type="Pfam" id="PF19732">
    <property type="entry name" value="SpoIIE_N"/>
    <property type="match status" value="1"/>
</dbReference>
<feature type="domain" description="PPM-type phosphatase" evidence="3">
    <location>
        <begin position="576"/>
        <end position="784"/>
    </location>
</feature>
<dbReference type="PANTHER" id="PTHR43156">
    <property type="entry name" value="STAGE II SPORULATION PROTEIN E-RELATED"/>
    <property type="match status" value="1"/>
</dbReference>
<dbReference type="InterPro" id="IPR052016">
    <property type="entry name" value="Bact_Sigma-Reg"/>
</dbReference>
<dbReference type="KEGG" id="mpec:B9O19_01618"/>